<dbReference type="EMBL" id="AOSG01000061">
    <property type="protein sequence ID" value="EOR70671.1"/>
    <property type="molecule type" value="Genomic_DNA"/>
</dbReference>
<keyword evidence="1" id="KW-0812">Transmembrane</keyword>
<organism evidence="2 3">
    <name type="scientific">Thermobifida fusca TM51</name>
    <dbReference type="NCBI Taxonomy" id="1169414"/>
    <lineage>
        <taxon>Bacteria</taxon>
        <taxon>Bacillati</taxon>
        <taxon>Actinomycetota</taxon>
        <taxon>Actinomycetes</taxon>
        <taxon>Streptosporangiales</taxon>
        <taxon>Nocardiopsidaceae</taxon>
        <taxon>Thermobifida</taxon>
    </lineage>
</organism>
<keyword evidence="1" id="KW-1133">Transmembrane helix</keyword>
<protein>
    <submittedName>
        <fullName evidence="2">Uncharacterized protein</fullName>
    </submittedName>
</protein>
<comment type="caution">
    <text evidence="2">The sequence shown here is derived from an EMBL/GenBank/DDBJ whole genome shotgun (WGS) entry which is preliminary data.</text>
</comment>
<evidence type="ECO:0000313" key="3">
    <source>
        <dbReference type="Proteomes" id="UP000014184"/>
    </source>
</evidence>
<evidence type="ECO:0000256" key="1">
    <source>
        <dbReference type="SAM" id="Phobius"/>
    </source>
</evidence>
<name>A0A9P2TAH3_THEFU</name>
<keyword evidence="3" id="KW-1185">Reference proteome</keyword>
<dbReference type="AlphaFoldDB" id="A0A9P2TAH3"/>
<keyword evidence="1" id="KW-0472">Membrane</keyword>
<proteinExistence type="predicted"/>
<reference evidence="2 3" key="1">
    <citation type="journal article" date="2013" name="Genome Announc.">
        <title>Draft Genome Sequence of the Lignocellulose Decomposer Thermobifida fusca Strain TM51.</title>
        <authorList>
            <person name="Toth A."/>
            <person name="Barna T."/>
            <person name="Nagy I."/>
            <person name="Horvath B."/>
            <person name="Nagy I."/>
            <person name="Tancsics A."/>
            <person name="Kriszt B."/>
            <person name="Baka E."/>
            <person name="Fekete C."/>
            <person name="Kukolya J."/>
        </authorList>
    </citation>
    <scope>NUCLEOTIDE SEQUENCE [LARGE SCALE GENOMIC DNA]</scope>
    <source>
        <strain evidence="2 3">TM51</strain>
    </source>
</reference>
<gene>
    <name evidence="2" type="ORF">TM51_11245</name>
</gene>
<feature type="transmembrane region" description="Helical" evidence="1">
    <location>
        <begin position="20"/>
        <end position="41"/>
    </location>
</feature>
<accession>A0A9P2TAH3</accession>
<sequence length="121" mass="12743">MGESNRSVKRWSRGVCEHGPVLAAQALVVCLLALLIGRLWYLQVPMGEYYRALAGANRGEAVSSDLEQRLDAVGQQDSDGAVLTAAAAGQPATASYPHDETILARTSSVFGDGTAARPADE</sequence>
<dbReference type="Proteomes" id="UP000014184">
    <property type="component" value="Unassembled WGS sequence"/>
</dbReference>
<dbReference type="RefSeq" id="WP_011292610.1">
    <property type="nucleotide sequence ID" value="NZ_AOSG01000061.1"/>
</dbReference>
<evidence type="ECO:0000313" key="2">
    <source>
        <dbReference type="EMBL" id="EOR70671.1"/>
    </source>
</evidence>